<dbReference type="CDD" id="cd17502">
    <property type="entry name" value="MFS_Azr1_MDR_like"/>
    <property type="match status" value="1"/>
</dbReference>
<dbReference type="RefSeq" id="WP_314799668.1">
    <property type="nucleotide sequence ID" value="NZ_CP130319.1"/>
</dbReference>
<feature type="region of interest" description="Disordered" evidence="7">
    <location>
        <begin position="505"/>
        <end position="542"/>
    </location>
</feature>
<feature type="compositionally biased region" description="Gly residues" evidence="7">
    <location>
        <begin position="507"/>
        <end position="533"/>
    </location>
</feature>
<name>A0AA96LT47_9BACL</name>
<dbReference type="Pfam" id="PF07690">
    <property type="entry name" value="MFS_1"/>
    <property type="match status" value="1"/>
</dbReference>
<dbReference type="Gene3D" id="1.20.1250.20">
    <property type="entry name" value="MFS general substrate transporter like domains"/>
    <property type="match status" value="1"/>
</dbReference>
<keyword evidence="5 8" id="KW-1133">Transmembrane helix</keyword>
<feature type="transmembrane region" description="Helical" evidence="8">
    <location>
        <begin position="50"/>
        <end position="67"/>
    </location>
</feature>
<dbReference type="PRINTS" id="PR01036">
    <property type="entry name" value="TCRTETB"/>
</dbReference>
<reference evidence="10" key="1">
    <citation type="submission" date="2022-02" db="EMBL/GenBank/DDBJ databases">
        <title>Paenibacillus sp. MBLB1832 Whole Genome Shotgun Sequencing.</title>
        <authorList>
            <person name="Hwang C.Y."/>
            <person name="Cho E.-S."/>
            <person name="Seo M.-J."/>
        </authorList>
    </citation>
    <scope>NUCLEOTIDE SEQUENCE</scope>
    <source>
        <strain evidence="10">MBLB1832</strain>
    </source>
</reference>
<dbReference type="FunFam" id="1.20.1720.10:FF:000004">
    <property type="entry name" value="EmrB/QacA family drug resistance transporter"/>
    <property type="match status" value="1"/>
</dbReference>
<dbReference type="InterPro" id="IPR004638">
    <property type="entry name" value="EmrB-like"/>
</dbReference>
<dbReference type="GO" id="GO:0022857">
    <property type="term" value="F:transmembrane transporter activity"/>
    <property type="evidence" value="ECO:0007669"/>
    <property type="project" value="InterPro"/>
</dbReference>
<feature type="transmembrane region" description="Helical" evidence="8">
    <location>
        <begin position="334"/>
        <end position="353"/>
    </location>
</feature>
<dbReference type="GO" id="GO:0005886">
    <property type="term" value="C:plasma membrane"/>
    <property type="evidence" value="ECO:0007669"/>
    <property type="project" value="UniProtKB-SubCell"/>
</dbReference>
<keyword evidence="3" id="KW-1003">Cell membrane</keyword>
<dbReference type="PROSITE" id="PS50850">
    <property type="entry name" value="MFS"/>
    <property type="match status" value="1"/>
</dbReference>
<evidence type="ECO:0000256" key="1">
    <source>
        <dbReference type="ARBA" id="ARBA00004651"/>
    </source>
</evidence>
<comment type="subcellular location">
    <subcellularLocation>
        <location evidence="1">Cell membrane</location>
        <topology evidence="1">Multi-pass membrane protein</topology>
    </subcellularLocation>
</comment>
<feature type="transmembrane region" description="Helical" evidence="8">
    <location>
        <begin position="305"/>
        <end position="322"/>
    </location>
</feature>
<feature type="transmembrane region" description="Helical" evidence="8">
    <location>
        <begin position="229"/>
        <end position="249"/>
    </location>
</feature>
<feature type="transmembrane region" description="Helical" evidence="8">
    <location>
        <begin position="138"/>
        <end position="159"/>
    </location>
</feature>
<evidence type="ECO:0000256" key="8">
    <source>
        <dbReference type="SAM" id="Phobius"/>
    </source>
</evidence>
<organism evidence="10 11">
    <name type="scientific">Paenibacillus roseopurpureus</name>
    <dbReference type="NCBI Taxonomy" id="2918901"/>
    <lineage>
        <taxon>Bacteria</taxon>
        <taxon>Bacillati</taxon>
        <taxon>Bacillota</taxon>
        <taxon>Bacilli</taxon>
        <taxon>Bacillales</taxon>
        <taxon>Paenibacillaceae</taxon>
        <taxon>Paenibacillus</taxon>
    </lineage>
</organism>
<feature type="transmembrane region" description="Helical" evidence="8">
    <location>
        <begin position="270"/>
        <end position="293"/>
    </location>
</feature>
<evidence type="ECO:0000259" key="9">
    <source>
        <dbReference type="PROSITE" id="PS50850"/>
    </source>
</evidence>
<dbReference type="InterPro" id="IPR020846">
    <property type="entry name" value="MFS_dom"/>
</dbReference>
<gene>
    <name evidence="10" type="ORF">MJB10_24540</name>
</gene>
<dbReference type="SUPFAM" id="SSF103473">
    <property type="entry name" value="MFS general substrate transporter"/>
    <property type="match status" value="1"/>
</dbReference>
<dbReference type="KEGG" id="proo:MJB10_24540"/>
<proteinExistence type="predicted"/>
<keyword evidence="2" id="KW-0813">Transport</keyword>
<feature type="transmembrane region" description="Helical" evidence="8">
    <location>
        <begin position="165"/>
        <end position="186"/>
    </location>
</feature>
<feature type="transmembrane region" description="Helical" evidence="8">
    <location>
        <begin position="198"/>
        <end position="217"/>
    </location>
</feature>
<dbReference type="PANTHER" id="PTHR23501:SF170">
    <property type="entry name" value="MULTIDRUG RESISTANCE PROTEIN 3"/>
    <property type="match status" value="1"/>
</dbReference>
<feature type="transmembrane region" description="Helical" evidence="8">
    <location>
        <begin position="359"/>
        <end position="380"/>
    </location>
</feature>
<feature type="transmembrane region" description="Helical" evidence="8">
    <location>
        <begin position="401"/>
        <end position="418"/>
    </location>
</feature>
<sequence length="542" mass="58114">MNPMDANRSNVKLVIAGLMLGLFIAALDQTIVSTAMGTIIKQLGGLDKFIWVYSAYMIAMVVSTPIFGKLSDMFGRKSFFMIGLILFMLGSILCGTAQNMEQLIIYRAIQGIGGGALMPIVFTIIFDLFPAEKRGKMMGLFGAVFGISSVFGPILGGLITDNISWRWIFYINVPLGILSLLFIANAYHENKNSRKQSIDWIGAITLTASVLFLMFGLELGGTDGWAWDSAKTISLFVACVVFFAAFLFAERFAKDPIIKLSLFKNKIFTSSMVISMLYGGIMIASASYIPLFIQGVFHKTATQTSTVMIPMMLGVVASSQIGGRVVTKFRYRDVMLVSALTLIIGLSLLGFVMDTTSSRLIISLYMIIVGLGIGVSFSLLNISTLNAVPPQYKGTSSSLITFFRTIGSALGITVFGAIQKSVFQSDVKQLPNINPHLAEQIKGGQALLDPSVQKQMGLGADVIQVMLQQFANSVIAIFQWSLILPLIALIFVFLMGRARLELNKSGQTGGPGAHGGQGGSGGPGKPGAPGGSGKPEPSYNGG</sequence>
<evidence type="ECO:0000313" key="10">
    <source>
        <dbReference type="EMBL" id="WNR44215.1"/>
    </source>
</evidence>
<evidence type="ECO:0000256" key="7">
    <source>
        <dbReference type="SAM" id="MobiDB-lite"/>
    </source>
</evidence>
<dbReference type="Proteomes" id="UP001304650">
    <property type="component" value="Chromosome"/>
</dbReference>
<evidence type="ECO:0000256" key="6">
    <source>
        <dbReference type="ARBA" id="ARBA00023136"/>
    </source>
</evidence>
<dbReference type="EMBL" id="CP130319">
    <property type="protein sequence ID" value="WNR44215.1"/>
    <property type="molecule type" value="Genomic_DNA"/>
</dbReference>
<dbReference type="NCBIfam" id="TIGR00711">
    <property type="entry name" value="efflux_EmrB"/>
    <property type="match status" value="1"/>
</dbReference>
<evidence type="ECO:0000313" key="11">
    <source>
        <dbReference type="Proteomes" id="UP001304650"/>
    </source>
</evidence>
<protein>
    <submittedName>
        <fullName evidence="10">MDR family MFS transporter</fullName>
    </submittedName>
</protein>
<feature type="transmembrane region" description="Helical" evidence="8">
    <location>
        <begin position="104"/>
        <end position="126"/>
    </location>
</feature>
<feature type="domain" description="Major facilitator superfamily (MFS) profile" evidence="9">
    <location>
        <begin position="14"/>
        <end position="499"/>
    </location>
</feature>
<evidence type="ECO:0000256" key="2">
    <source>
        <dbReference type="ARBA" id="ARBA00022448"/>
    </source>
</evidence>
<evidence type="ECO:0000256" key="5">
    <source>
        <dbReference type="ARBA" id="ARBA00022989"/>
    </source>
</evidence>
<keyword evidence="4 8" id="KW-0812">Transmembrane</keyword>
<dbReference type="InterPro" id="IPR036259">
    <property type="entry name" value="MFS_trans_sf"/>
</dbReference>
<keyword evidence="6 8" id="KW-0472">Membrane</keyword>
<keyword evidence="11" id="KW-1185">Reference proteome</keyword>
<feature type="transmembrane region" description="Helical" evidence="8">
    <location>
        <begin position="79"/>
        <end position="98"/>
    </location>
</feature>
<evidence type="ECO:0000256" key="3">
    <source>
        <dbReference type="ARBA" id="ARBA00022475"/>
    </source>
</evidence>
<dbReference type="PANTHER" id="PTHR23501">
    <property type="entry name" value="MAJOR FACILITATOR SUPERFAMILY"/>
    <property type="match status" value="1"/>
</dbReference>
<dbReference type="InterPro" id="IPR011701">
    <property type="entry name" value="MFS"/>
</dbReference>
<dbReference type="AlphaFoldDB" id="A0AA96LT47"/>
<dbReference type="Gene3D" id="1.20.1720.10">
    <property type="entry name" value="Multidrug resistance protein D"/>
    <property type="match status" value="1"/>
</dbReference>
<feature type="transmembrane region" description="Helical" evidence="8">
    <location>
        <begin position="474"/>
        <end position="495"/>
    </location>
</feature>
<accession>A0AA96LT47</accession>
<evidence type="ECO:0000256" key="4">
    <source>
        <dbReference type="ARBA" id="ARBA00022692"/>
    </source>
</evidence>